<dbReference type="PANTHER" id="PTHR21562">
    <property type="entry name" value="NOTUM-RELATED"/>
    <property type="match status" value="1"/>
</dbReference>
<evidence type="ECO:0008006" key="4">
    <source>
        <dbReference type="Google" id="ProtNLM"/>
    </source>
</evidence>
<organism evidence="2 3">
    <name type="scientific">Variovorax paradoxus</name>
    <dbReference type="NCBI Taxonomy" id="34073"/>
    <lineage>
        <taxon>Bacteria</taxon>
        <taxon>Pseudomonadati</taxon>
        <taxon>Pseudomonadota</taxon>
        <taxon>Betaproteobacteria</taxon>
        <taxon>Burkholderiales</taxon>
        <taxon>Comamonadaceae</taxon>
        <taxon>Variovorax</taxon>
    </lineage>
</organism>
<name>A0A5Q0MEH5_VARPD</name>
<keyword evidence="1" id="KW-0732">Signal</keyword>
<evidence type="ECO:0000313" key="2">
    <source>
        <dbReference type="EMBL" id="QFZ86935.1"/>
    </source>
</evidence>
<gene>
    <name evidence="2" type="ORF">GFK26_31260</name>
</gene>
<evidence type="ECO:0000313" key="3">
    <source>
        <dbReference type="Proteomes" id="UP000326780"/>
    </source>
</evidence>
<protein>
    <recommendedName>
        <fullName evidence="4">Pectinacetylesterase</fullName>
    </recommendedName>
</protein>
<sequence length="574" mass="61716">MKQVRVLWKIAAALAVSLSVAAASSASTPEQESSAPTLSAQRSRADAQAFIDEATRKYNAGLTTSAKPGQTIVPAAGPNWSADLDTWVEYTFPASSGASCMNGTPYRMYYKVSSDAGMRDKVLVDFEGGGACWDFESCRPDAATGAANPDGLPSGYIQGDGIVSNTALLLTSPVLEGNTLLVEAAARLLFGRGSGKLDDGWWGRLWQTTTAPETQKWTKVVFPYCTGDVSAGASFRAFDDPAAPGDATKTKYLNFNGLNNVRAAMKFLQDHQFTQSLSQRGYLQQLLVYGGSAGGYSAQFNYPMIRQALAGEKTRVALLNDSGPLLTAPVYGTGETIPAADLEKTPAAKFWQLASHTWGFFQQPLAADLRVPGHPEYAEQASGLIARWEKTTGKKVDITKATGGTTGNFSKVLSQRYPVDRFGLSTFQQDQVISRFFFIGAQNAEVVGLEGSALRDAKLKLFRKELDLVRADLGPLPNFGYYMPWSRYLVIGSHVTTALTFAGTETTRAANIRDDGGRIQPAFDGDVGHFLNNLLSVNTLDAEPVLKEVGPEKAESLNLAGVVGWLLALFNVFG</sequence>
<evidence type="ECO:0000256" key="1">
    <source>
        <dbReference type="SAM" id="SignalP"/>
    </source>
</evidence>
<dbReference type="RefSeq" id="WP_153285374.1">
    <property type="nucleotide sequence ID" value="NZ_CP045644.1"/>
</dbReference>
<feature type="signal peptide" evidence="1">
    <location>
        <begin position="1"/>
        <end position="22"/>
    </location>
</feature>
<dbReference type="Proteomes" id="UP000326780">
    <property type="component" value="Chromosome"/>
</dbReference>
<dbReference type="InterPro" id="IPR004963">
    <property type="entry name" value="PAE/NOTUM"/>
</dbReference>
<dbReference type="EMBL" id="CP045644">
    <property type="protein sequence ID" value="QFZ86935.1"/>
    <property type="molecule type" value="Genomic_DNA"/>
</dbReference>
<accession>A0A5Q0MEH5</accession>
<reference evidence="2 3" key="1">
    <citation type="submission" date="2019-10" db="EMBL/GenBank/DDBJ databases">
        <title>Complete genome sequence of Variovorax paradoxus 5C-2.</title>
        <authorList>
            <person name="Gogoleva N.E."/>
            <person name="Balkin A.S."/>
        </authorList>
    </citation>
    <scope>NUCLEOTIDE SEQUENCE [LARGE SCALE GENOMIC DNA]</scope>
    <source>
        <strain evidence="2 3">5C-2</strain>
    </source>
</reference>
<proteinExistence type="predicted"/>
<dbReference type="PANTHER" id="PTHR21562:SF83">
    <property type="entry name" value="PECTIN ACETYLESTERASE 4"/>
    <property type="match status" value="1"/>
</dbReference>
<feature type="chain" id="PRO_5024833295" description="Pectinacetylesterase" evidence="1">
    <location>
        <begin position="23"/>
        <end position="574"/>
    </location>
</feature>
<dbReference type="GO" id="GO:0016787">
    <property type="term" value="F:hydrolase activity"/>
    <property type="evidence" value="ECO:0007669"/>
    <property type="project" value="InterPro"/>
</dbReference>
<dbReference type="Pfam" id="PF03283">
    <property type="entry name" value="PAE"/>
    <property type="match status" value="1"/>
</dbReference>
<dbReference type="AlphaFoldDB" id="A0A5Q0MEH5"/>